<comment type="function">
    <text evidence="6">Part of a sulfur-relay system required for 2-thiolation of 5-methylaminomethyl-2-thiouridine (mnm(5)s(2)U) at tRNA wobble positions. Accepts sulfur from TusA and transfers it in turn to TusE.</text>
</comment>
<sequence>MSLYYCLMVTGPAYGNQRASSALQFAQALLSYSHYLSTVFFYQDGVYNANRLSTPASDEVDLVRAWQDLSKKYQVNLHVCVAAALRRGVIDTYQASLLHQNGENLQTGFELSSLGQLAQAAIVCDRFIQF</sequence>
<evidence type="ECO:0000256" key="1">
    <source>
        <dbReference type="ARBA" id="ARBA00004496"/>
    </source>
</evidence>
<dbReference type="KEGG" id="ged:FVIR_GE00032"/>
<dbReference type="PATRIC" id="fig|1070130.3.peg.52"/>
<dbReference type="GO" id="GO:1990228">
    <property type="term" value="C:sulfurtransferase complex"/>
    <property type="evidence" value="ECO:0007669"/>
    <property type="project" value="TreeGrafter"/>
</dbReference>
<name>A0A143WPQ5_9ENTR</name>
<comment type="subunit">
    <text evidence="6">Heterohexamer, formed by a dimer of trimers. The hexameric TusBCD complex contains 2 copies each of TusB, TusC and TusD. The TusBCD complex interacts with TusE.</text>
</comment>
<comment type="subcellular location">
    <subcellularLocation>
        <location evidence="1 6">Cytoplasm</location>
    </subcellularLocation>
</comment>
<evidence type="ECO:0000313" key="8">
    <source>
        <dbReference type="Proteomes" id="UP000095665"/>
    </source>
</evidence>
<dbReference type="GO" id="GO:0002143">
    <property type="term" value="P:tRNA wobble position uridine thiolation"/>
    <property type="evidence" value="ECO:0007669"/>
    <property type="project" value="TreeGrafter"/>
</dbReference>
<keyword evidence="3 6" id="KW-0963">Cytoplasm</keyword>
<dbReference type="EMBL" id="LN999832">
    <property type="protein sequence ID" value="CUX95745.1"/>
    <property type="molecule type" value="Genomic_DNA"/>
</dbReference>
<dbReference type="InterPro" id="IPR027396">
    <property type="entry name" value="DsrEFH-like"/>
</dbReference>
<dbReference type="SUPFAM" id="SSF75169">
    <property type="entry name" value="DsrEFH-like"/>
    <property type="match status" value="1"/>
</dbReference>
<protein>
    <recommendedName>
        <fullName evidence="6">Sulfurtransferase TusD</fullName>
        <ecNumber evidence="6">2.8.1.-</ecNumber>
    </recommendedName>
    <alternativeName>
        <fullName evidence="6">tRNA 2-thiouridine synthesizing protein D</fullName>
    </alternativeName>
</protein>
<dbReference type="EC" id="2.8.1.-" evidence="6"/>
<organism evidence="7 8">
    <name type="scientific">Candidatus Gullanella endobia</name>
    <dbReference type="NCBI Taxonomy" id="1070130"/>
    <lineage>
        <taxon>Bacteria</taxon>
        <taxon>Pseudomonadati</taxon>
        <taxon>Pseudomonadota</taxon>
        <taxon>Gammaproteobacteria</taxon>
        <taxon>Enterobacterales</taxon>
        <taxon>Enterobacteriaceae</taxon>
        <taxon>Candidatus Gullanella</taxon>
    </lineage>
</organism>
<dbReference type="PANTHER" id="PTHR34874:SF3">
    <property type="entry name" value="SULFURTRANSFERASE TUSD"/>
    <property type="match status" value="1"/>
</dbReference>
<evidence type="ECO:0000256" key="6">
    <source>
        <dbReference type="HAMAP-Rule" id="MF_00390"/>
    </source>
</evidence>
<dbReference type="OrthoDB" id="9787483at2"/>
<comment type="similarity">
    <text evidence="2 6">Belongs to the DsrE/TusD family.</text>
</comment>
<dbReference type="GO" id="GO:0016783">
    <property type="term" value="F:sulfurtransferase activity"/>
    <property type="evidence" value="ECO:0007669"/>
    <property type="project" value="UniProtKB-UniRule"/>
</dbReference>
<dbReference type="PANTHER" id="PTHR34874">
    <property type="entry name" value="PROTEIN YCHN"/>
    <property type="match status" value="1"/>
</dbReference>
<dbReference type="GO" id="GO:0097163">
    <property type="term" value="F:sulfur carrier activity"/>
    <property type="evidence" value="ECO:0007669"/>
    <property type="project" value="TreeGrafter"/>
</dbReference>
<accession>A0A143WPQ5</accession>
<dbReference type="Proteomes" id="UP000095665">
    <property type="component" value="Chromosome I"/>
</dbReference>
<dbReference type="Gene3D" id="3.40.1260.10">
    <property type="entry name" value="DsrEFH-like"/>
    <property type="match status" value="1"/>
</dbReference>
<feature type="active site" description="Cysteine persulfide intermediate" evidence="6">
    <location>
        <position position="80"/>
    </location>
</feature>
<reference evidence="8" key="1">
    <citation type="submission" date="2016-01" db="EMBL/GenBank/DDBJ databases">
        <authorList>
            <person name="Husnik F."/>
        </authorList>
    </citation>
    <scope>NUCLEOTIDE SEQUENCE [LARGE SCALE GENOMIC DNA]</scope>
</reference>
<dbReference type="RefSeq" id="WP_067497374.1">
    <property type="nucleotide sequence ID" value="NZ_LN999832.1"/>
</dbReference>
<evidence type="ECO:0000256" key="5">
    <source>
        <dbReference type="ARBA" id="ARBA00022694"/>
    </source>
</evidence>
<keyword evidence="5 6" id="KW-0819">tRNA processing</keyword>
<dbReference type="STRING" id="1070130.FVIR_GE00032"/>
<evidence type="ECO:0000256" key="3">
    <source>
        <dbReference type="ARBA" id="ARBA00022490"/>
    </source>
</evidence>
<dbReference type="NCBIfam" id="TIGR03012">
    <property type="entry name" value="sulf_tusD_dsrE"/>
    <property type="match status" value="1"/>
</dbReference>
<dbReference type="AlphaFoldDB" id="A0A143WPQ5"/>
<dbReference type="NCBIfam" id="NF001237">
    <property type="entry name" value="PRK00207.1"/>
    <property type="match status" value="1"/>
</dbReference>
<dbReference type="Pfam" id="PF02635">
    <property type="entry name" value="DsrE"/>
    <property type="match status" value="1"/>
</dbReference>
<keyword evidence="4 6" id="KW-0808">Transferase</keyword>
<dbReference type="InterPro" id="IPR003787">
    <property type="entry name" value="Sulphur_relay_DsrE/F-like"/>
</dbReference>
<gene>
    <name evidence="6 7" type="primary">tusD</name>
    <name evidence="7" type="ORF">FVIR_GE00032</name>
</gene>
<evidence type="ECO:0000256" key="4">
    <source>
        <dbReference type="ARBA" id="ARBA00022679"/>
    </source>
</evidence>
<keyword evidence="8" id="KW-1185">Reference proteome</keyword>
<evidence type="ECO:0000313" key="7">
    <source>
        <dbReference type="EMBL" id="CUX95745.1"/>
    </source>
</evidence>
<dbReference type="FunFam" id="3.40.1260.10:FF:000001">
    <property type="entry name" value="Sulfurtransferase TusD"/>
    <property type="match status" value="1"/>
</dbReference>
<dbReference type="InterPro" id="IPR017463">
    <property type="entry name" value="Sulphur_relay_TusD/DsrE"/>
</dbReference>
<dbReference type="HAMAP" id="MF_00390">
    <property type="entry name" value="Thiourid_synth_D"/>
    <property type="match status" value="1"/>
</dbReference>
<proteinExistence type="inferred from homology"/>
<evidence type="ECO:0000256" key="2">
    <source>
        <dbReference type="ARBA" id="ARBA00007067"/>
    </source>
</evidence>